<gene>
    <name evidence="1" type="ORF">BDP27DRAFT_1223653</name>
</gene>
<dbReference type="Proteomes" id="UP000772434">
    <property type="component" value="Unassembled WGS sequence"/>
</dbReference>
<evidence type="ECO:0000313" key="1">
    <source>
        <dbReference type="EMBL" id="KAF9068763.1"/>
    </source>
</evidence>
<accession>A0A9P5U8A8</accession>
<dbReference type="EMBL" id="JADNRY010000057">
    <property type="protein sequence ID" value="KAF9068763.1"/>
    <property type="molecule type" value="Genomic_DNA"/>
</dbReference>
<proteinExistence type="predicted"/>
<dbReference type="OrthoDB" id="5424209at2759"/>
<name>A0A9P5U8A8_9AGAR</name>
<protein>
    <submittedName>
        <fullName evidence="1">Uncharacterized protein</fullName>
    </submittedName>
</protein>
<evidence type="ECO:0000313" key="2">
    <source>
        <dbReference type="Proteomes" id="UP000772434"/>
    </source>
</evidence>
<organism evidence="1 2">
    <name type="scientific">Rhodocollybia butyracea</name>
    <dbReference type="NCBI Taxonomy" id="206335"/>
    <lineage>
        <taxon>Eukaryota</taxon>
        <taxon>Fungi</taxon>
        <taxon>Dikarya</taxon>
        <taxon>Basidiomycota</taxon>
        <taxon>Agaricomycotina</taxon>
        <taxon>Agaricomycetes</taxon>
        <taxon>Agaricomycetidae</taxon>
        <taxon>Agaricales</taxon>
        <taxon>Marasmiineae</taxon>
        <taxon>Omphalotaceae</taxon>
        <taxon>Rhodocollybia</taxon>
    </lineage>
</organism>
<comment type="caution">
    <text evidence="1">The sequence shown here is derived from an EMBL/GenBank/DDBJ whole genome shotgun (WGS) entry which is preliminary data.</text>
</comment>
<keyword evidence="2" id="KW-1185">Reference proteome</keyword>
<dbReference type="AlphaFoldDB" id="A0A9P5U8A8"/>
<sequence length="57" mass="6141">SGTPCVFKTEASWPIAVGPESQKIVHAARPIYSHPISPTGLETAWAIVARLDELQVN</sequence>
<reference evidence="1" key="1">
    <citation type="submission" date="2020-11" db="EMBL/GenBank/DDBJ databases">
        <authorList>
            <consortium name="DOE Joint Genome Institute"/>
            <person name="Ahrendt S."/>
            <person name="Riley R."/>
            <person name="Andreopoulos W."/>
            <person name="Labutti K."/>
            <person name="Pangilinan J."/>
            <person name="Ruiz-Duenas F.J."/>
            <person name="Barrasa J.M."/>
            <person name="Sanchez-Garcia M."/>
            <person name="Camarero S."/>
            <person name="Miyauchi S."/>
            <person name="Serrano A."/>
            <person name="Linde D."/>
            <person name="Babiker R."/>
            <person name="Drula E."/>
            <person name="Ayuso-Fernandez I."/>
            <person name="Pacheco R."/>
            <person name="Padilla G."/>
            <person name="Ferreira P."/>
            <person name="Barriuso J."/>
            <person name="Kellner H."/>
            <person name="Castanera R."/>
            <person name="Alfaro M."/>
            <person name="Ramirez L."/>
            <person name="Pisabarro A.G."/>
            <person name="Kuo A."/>
            <person name="Tritt A."/>
            <person name="Lipzen A."/>
            <person name="He G."/>
            <person name="Yan M."/>
            <person name="Ng V."/>
            <person name="Cullen D."/>
            <person name="Martin F."/>
            <person name="Rosso M.-N."/>
            <person name="Henrissat B."/>
            <person name="Hibbett D."/>
            <person name="Martinez A.T."/>
            <person name="Grigoriev I.V."/>
        </authorList>
    </citation>
    <scope>NUCLEOTIDE SEQUENCE</scope>
    <source>
        <strain evidence="1">AH 40177</strain>
    </source>
</reference>
<feature type="non-terminal residue" evidence="1">
    <location>
        <position position="1"/>
    </location>
</feature>